<feature type="compositionally biased region" description="Pro residues" evidence="1">
    <location>
        <begin position="28"/>
        <end position="65"/>
    </location>
</feature>
<protein>
    <submittedName>
        <fullName evidence="3">Uncharacterized protein</fullName>
    </submittedName>
</protein>
<comment type="caution">
    <text evidence="3">The sequence shown here is derived from an EMBL/GenBank/DDBJ whole genome shotgun (WGS) entry which is preliminary data.</text>
</comment>
<dbReference type="AlphaFoldDB" id="A0AAN6QR39"/>
<dbReference type="GeneID" id="89937853"/>
<evidence type="ECO:0000256" key="1">
    <source>
        <dbReference type="SAM" id="MobiDB-lite"/>
    </source>
</evidence>
<proteinExistence type="predicted"/>
<feature type="compositionally biased region" description="Low complexity" evidence="1">
    <location>
        <begin position="66"/>
        <end position="84"/>
    </location>
</feature>
<sequence>MKFTAALFTAVLGAAAIQALPTEAQATPPSPPPADPPVTIPPGEVPPPPGNPSPADPPLANPPPASSLGQGSAGQGYPDQGQPGQAPPVYKPAPPPPAYPTAQPPPSYPPAEAPPVYPPAEAPSYPPAPAPSVYPSGQAPPAPSYAEPPSVYVPGNPKPVYGNKELRPGLPPCGGFDLDLDSSRTCPQNDFTNWAGGLMTGRGQPKSVMGTIIIPPVKCNGHHCKAGTIGSAWLRIDREVYGGQPYPDSILQAGVGMCLDGGVPTYVAWVKGATLEAWDLLHDMWEGDAITLKLEASSRFDASVTFTTKNGCSVASIKDQPQVSGGGPGAGAAGGADSGTAGSDGGAGSDGAGGRAGGGAGGGEGAGRDSS</sequence>
<feature type="compositionally biased region" description="Gly residues" evidence="1">
    <location>
        <begin position="324"/>
        <end position="365"/>
    </location>
</feature>
<gene>
    <name evidence="3" type="ORF">N656DRAFT_769778</name>
</gene>
<feature type="signal peptide" evidence="2">
    <location>
        <begin position="1"/>
        <end position="26"/>
    </location>
</feature>
<dbReference type="Pfam" id="PF01828">
    <property type="entry name" value="Peptidase_A4"/>
    <property type="match status" value="1"/>
</dbReference>
<reference evidence="3" key="2">
    <citation type="submission" date="2023-05" db="EMBL/GenBank/DDBJ databases">
        <authorList>
            <consortium name="Lawrence Berkeley National Laboratory"/>
            <person name="Steindorff A."/>
            <person name="Hensen N."/>
            <person name="Bonometti L."/>
            <person name="Westerberg I."/>
            <person name="Brannstrom I.O."/>
            <person name="Guillou S."/>
            <person name="Cros-Aarteil S."/>
            <person name="Calhoun S."/>
            <person name="Haridas S."/>
            <person name="Kuo A."/>
            <person name="Mondo S."/>
            <person name="Pangilinan J."/>
            <person name="Riley R."/>
            <person name="Labutti K."/>
            <person name="Andreopoulos B."/>
            <person name="Lipzen A."/>
            <person name="Chen C."/>
            <person name="Yanf M."/>
            <person name="Daum C."/>
            <person name="Ng V."/>
            <person name="Clum A."/>
            <person name="Ohm R."/>
            <person name="Martin F."/>
            <person name="Silar P."/>
            <person name="Natvig D."/>
            <person name="Lalanne C."/>
            <person name="Gautier V."/>
            <person name="Ament-Velasquez S.L."/>
            <person name="Kruys A."/>
            <person name="Hutchinson M.I."/>
            <person name="Powell A.J."/>
            <person name="Barry K."/>
            <person name="Miller A.N."/>
            <person name="Grigoriev I.V."/>
            <person name="Debuchy R."/>
            <person name="Gladieux P."/>
            <person name="Thoren M.H."/>
            <person name="Johannesson H."/>
        </authorList>
    </citation>
    <scope>NUCLEOTIDE SEQUENCE</scope>
    <source>
        <strain evidence="3">CBS 508.74</strain>
    </source>
</reference>
<keyword evidence="4" id="KW-1185">Reference proteome</keyword>
<feature type="region of interest" description="Disordered" evidence="1">
    <location>
        <begin position="22"/>
        <end position="150"/>
    </location>
</feature>
<feature type="region of interest" description="Disordered" evidence="1">
    <location>
        <begin position="317"/>
        <end position="371"/>
    </location>
</feature>
<dbReference type="EMBL" id="MU853348">
    <property type="protein sequence ID" value="KAK4110851.1"/>
    <property type="molecule type" value="Genomic_DNA"/>
</dbReference>
<organism evidence="3 4">
    <name type="scientific">Canariomyces notabilis</name>
    <dbReference type="NCBI Taxonomy" id="2074819"/>
    <lineage>
        <taxon>Eukaryota</taxon>
        <taxon>Fungi</taxon>
        <taxon>Dikarya</taxon>
        <taxon>Ascomycota</taxon>
        <taxon>Pezizomycotina</taxon>
        <taxon>Sordariomycetes</taxon>
        <taxon>Sordariomycetidae</taxon>
        <taxon>Sordariales</taxon>
        <taxon>Chaetomiaceae</taxon>
        <taxon>Canariomyces</taxon>
    </lineage>
</organism>
<dbReference type="PRINTS" id="PR01217">
    <property type="entry name" value="PRICHEXTENSN"/>
</dbReference>
<dbReference type="InterPro" id="IPR013320">
    <property type="entry name" value="ConA-like_dom_sf"/>
</dbReference>
<evidence type="ECO:0000313" key="4">
    <source>
        <dbReference type="Proteomes" id="UP001302812"/>
    </source>
</evidence>
<evidence type="ECO:0000313" key="3">
    <source>
        <dbReference type="EMBL" id="KAK4110851.1"/>
    </source>
</evidence>
<evidence type="ECO:0000256" key="2">
    <source>
        <dbReference type="SAM" id="SignalP"/>
    </source>
</evidence>
<accession>A0AAN6QR39</accession>
<feature type="compositionally biased region" description="Pro residues" evidence="1">
    <location>
        <begin position="85"/>
        <end position="143"/>
    </location>
</feature>
<dbReference type="Gene3D" id="2.60.120.700">
    <property type="entry name" value="Peptidase G1"/>
    <property type="match status" value="1"/>
</dbReference>
<dbReference type="InterPro" id="IPR038656">
    <property type="entry name" value="Peptidase_G1_sf"/>
</dbReference>
<dbReference type="RefSeq" id="XP_064668421.1">
    <property type="nucleotide sequence ID" value="XM_064813728.1"/>
</dbReference>
<reference evidence="3" key="1">
    <citation type="journal article" date="2023" name="Mol. Phylogenet. Evol.">
        <title>Genome-scale phylogeny and comparative genomics of the fungal order Sordariales.</title>
        <authorList>
            <person name="Hensen N."/>
            <person name="Bonometti L."/>
            <person name="Westerberg I."/>
            <person name="Brannstrom I.O."/>
            <person name="Guillou S."/>
            <person name="Cros-Aarteil S."/>
            <person name="Calhoun S."/>
            <person name="Haridas S."/>
            <person name="Kuo A."/>
            <person name="Mondo S."/>
            <person name="Pangilinan J."/>
            <person name="Riley R."/>
            <person name="LaButti K."/>
            <person name="Andreopoulos B."/>
            <person name="Lipzen A."/>
            <person name="Chen C."/>
            <person name="Yan M."/>
            <person name="Daum C."/>
            <person name="Ng V."/>
            <person name="Clum A."/>
            <person name="Steindorff A."/>
            <person name="Ohm R.A."/>
            <person name="Martin F."/>
            <person name="Silar P."/>
            <person name="Natvig D.O."/>
            <person name="Lalanne C."/>
            <person name="Gautier V."/>
            <person name="Ament-Velasquez S.L."/>
            <person name="Kruys A."/>
            <person name="Hutchinson M.I."/>
            <person name="Powell A.J."/>
            <person name="Barry K."/>
            <person name="Miller A.N."/>
            <person name="Grigoriev I.V."/>
            <person name="Debuchy R."/>
            <person name="Gladieux P."/>
            <person name="Hiltunen Thoren M."/>
            <person name="Johannesson H."/>
        </authorList>
    </citation>
    <scope>NUCLEOTIDE SEQUENCE</scope>
    <source>
        <strain evidence="3">CBS 508.74</strain>
    </source>
</reference>
<keyword evidence="2" id="KW-0732">Signal</keyword>
<dbReference type="InterPro" id="IPR000250">
    <property type="entry name" value="Peptidase_G1"/>
</dbReference>
<name>A0AAN6QR39_9PEZI</name>
<dbReference type="GO" id="GO:0070007">
    <property type="term" value="F:glutamic-type endopeptidase activity"/>
    <property type="evidence" value="ECO:0007669"/>
    <property type="project" value="InterPro"/>
</dbReference>
<feature type="chain" id="PRO_5042835174" evidence="2">
    <location>
        <begin position="27"/>
        <end position="371"/>
    </location>
</feature>
<dbReference type="Proteomes" id="UP001302812">
    <property type="component" value="Unassembled WGS sequence"/>
</dbReference>
<dbReference type="GO" id="GO:0006508">
    <property type="term" value="P:proteolysis"/>
    <property type="evidence" value="ECO:0007669"/>
    <property type="project" value="InterPro"/>
</dbReference>
<dbReference type="SUPFAM" id="SSF49899">
    <property type="entry name" value="Concanavalin A-like lectins/glucanases"/>
    <property type="match status" value="1"/>
</dbReference>